<dbReference type="AlphaFoldDB" id="A0A8H9GGE6"/>
<proteinExistence type="predicted"/>
<dbReference type="InterPro" id="IPR047057">
    <property type="entry name" value="MerR_fam"/>
</dbReference>
<feature type="domain" description="HTH merR-type" evidence="2">
    <location>
        <begin position="21"/>
        <end position="89"/>
    </location>
</feature>
<organism evidence="3 4">
    <name type="scientific">Promicromonospora citrea</name>
    <dbReference type="NCBI Taxonomy" id="43677"/>
    <lineage>
        <taxon>Bacteria</taxon>
        <taxon>Bacillati</taxon>
        <taxon>Actinomycetota</taxon>
        <taxon>Actinomycetes</taxon>
        <taxon>Micrococcales</taxon>
        <taxon>Promicromonosporaceae</taxon>
        <taxon>Promicromonospora</taxon>
    </lineage>
</organism>
<accession>A0A8H9GGE6</accession>
<keyword evidence="1" id="KW-0238">DNA-binding</keyword>
<dbReference type="InterPro" id="IPR009061">
    <property type="entry name" value="DNA-bd_dom_put_sf"/>
</dbReference>
<dbReference type="PANTHER" id="PTHR30204:SF93">
    <property type="entry name" value="HTH MERR-TYPE DOMAIN-CONTAINING PROTEIN"/>
    <property type="match status" value="1"/>
</dbReference>
<protein>
    <recommendedName>
        <fullName evidence="2">HTH merR-type domain-containing protein</fullName>
    </recommendedName>
</protein>
<evidence type="ECO:0000313" key="4">
    <source>
        <dbReference type="Proteomes" id="UP000655589"/>
    </source>
</evidence>
<dbReference type="InterPro" id="IPR000551">
    <property type="entry name" value="MerR-type_HTH_dom"/>
</dbReference>
<name>A0A8H9GGE6_9MICO</name>
<evidence type="ECO:0000256" key="1">
    <source>
        <dbReference type="ARBA" id="ARBA00023125"/>
    </source>
</evidence>
<dbReference type="EMBL" id="BMPT01000005">
    <property type="protein sequence ID" value="GGM22044.1"/>
    <property type="molecule type" value="Genomic_DNA"/>
</dbReference>
<sequence length="154" mass="17303">MPATLEFDTDVKVKRSIRRRSMKIGELAARTGVSPRLIRYYEQQGLLVADRAANGYRAYTEQHVERVDRVAGLVQAGIPTRLVKVLLDAEDAAERKDPTCPREVAAQLAEELVGVQARIDCLTRSRDTIRDFLMATQHEILLRDTPAPPTPLPR</sequence>
<dbReference type="PANTHER" id="PTHR30204">
    <property type="entry name" value="REDOX-CYCLING DRUG-SENSING TRANSCRIPTIONAL ACTIVATOR SOXR"/>
    <property type="match status" value="1"/>
</dbReference>
<dbReference type="Proteomes" id="UP000655589">
    <property type="component" value="Unassembled WGS sequence"/>
</dbReference>
<dbReference type="PROSITE" id="PS00552">
    <property type="entry name" value="HTH_MERR_1"/>
    <property type="match status" value="1"/>
</dbReference>
<evidence type="ECO:0000259" key="2">
    <source>
        <dbReference type="PROSITE" id="PS50937"/>
    </source>
</evidence>
<evidence type="ECO:0000313" key="3">
    <source>
        <dbReference type="EMBL" id="GGM22044.1"/>
    </source>
</evidence>
<dbReference type="Gene3D" id="1.10.1660.10">
    <property type="match status" value="1"/>
</dbReference>
<keyword evidence="4" id="KW-1185">Reference proteome</keyword>
<dbReference type="GO" id="GO:0003700">
    <property type="term" value="F:DNA-binding transcription factor activity"/>
    <property type="evidence" value="ECO:0007669"/>
    <property type="project" value="InterPro"/>
</dbReference>
<reference evidence="3" key="1">
    <citation type="journal article" date="2014" name="Int. J. Syst. Evol. Microbiol.">
        <title>Complete genome sequence of Corynebacterium casei LMG S-19264T (=DSM 44701T), isolated from a smear-ripened cheese.</title>
        <authorList>
            <consortium name="US DOE Joint Genome Institute (JGI-PGF)"/>
            <person name="Walter F."/>
            <person name="Albersmeier A."/>
            <person name="Kalinowski J."/>
            <person name="Ruckert C."/>
        </authorList>
    </citation>
    <scope>NUCLEOTIDE SEQUENCE</scope>
    <source>
        <strain evidence="3">JCM 3051</strain>
    </source>
</reference>
<dbReference type="Pfam" id="PF13411">
    <property type="entry name" value="MerR_1"/>
    <property type="match status" value="1"/>
</dbReference>
<dbReference type="GO" id="GO:0003677">
    <property type="term" value="F:DNA binding"/>
    <property type="evidence" value="ECO:0007669"/>
    <property type="project" value="UniProtKB-KW"/>
</dbReference>
<comment type="caution">
    <text evidence="3">The sequence shown here is derived from an EMBL/GenBank/DDBJ whole genome shotgun (WGS) entry which is preliminary data.</text>
</comment>
<reference evidence="3" key="2">
    <citation type="submission" date="2020-09" db="EMBL/GenBank/DDBJ databases">
        <authorList>
            <person name="Sun Q."/>
            <person name="Ohkuma M."/>
        </authorList>
    </citation>
    <scope>NUCLEOTIDE SEQUENCE</scope>
    <source>
        <strain evidence="3">JCM 3051</strain>
    </source>
</reference>
<dbReference type="SMART" id="SM00422">
    <property type="entry name" value="HTH_MERR"/>
    <property type="match status" value="1"/>
</dbReference>
<gene>
    <name evidence="3" type="ORF">GCM10010102_17140</name>
</gene>
<dbReference type="SUPFAM" id="SSF46955">
    <property type="entry name" value="Putative DNA-binding domain"/>
    <property type="match status" value="1"/>
</dbReference>
<dbReference type="PROSITE" id="PS50937">
    <property type="entry name" value="HTH_MERR_2"/>
    <property type="match status" value="1"/>
</dbReference>
<dbReference type="PRINTS" id="PR00040">
    <property type="entry name" value="HTHMERR"/>
</dbReference>